<dbReference type="GO" id="GO:0005737">
    <property type="term" value="C:cytoplasm"/>
    <property type="evidence" value="ECO:0007669"/>
    <property type="project" value="TreeGrafter"/>
</dbReference>
<dbReference type="InterPro" id="IPR012690">
    <property type="entry name" value="HpcG"/>
</dbReference>
<protein>
    <submittedName>
        <fullName evidence="3">2-oxo-hept-3-ene-1,7-dioate hydratase</fullName>
        <ecNumber evidence="3">4.2.1.-</ecNumber>
    </submittedName>
</protein>
<comment type="caution">
    <text evidence="3">The sequence shown here is derived from an EMBL/GenBank/DDBJ whole genome shotgun (WGS) entry which is preliminary data.</text>
</comment>
<dbReference type="NCBIfam" id="TIGR02312">
    <property type="entry name" value="HpaH"/>
    <property type="match status" value="1"/>
</dbReference>
<reference evidence="3 4" key="1">
    <citation type="submission" date="2020-08" db="EMBL/GenBank/DDBJ databases">
        <title>Genomic Encyclopedia of Type Strains, Phase IV (KMG-IV): sequencing the most valuable type-strain genomes for metagenomic binning, comparative biology and taxonomic classification.</title>
        <authorList>
            <person name="Goeker M."/>
        </authorList>
    </citation>
    <scope>NUCLEOTIDE SEQUENCE [LARGE SCALE GENOMIC DNA]</scope>
    <source>
        <strain evidence="3 4">DSM 12141</strain>
    </source>
</reference>
<dbReference type="PANTHER" id="PTHR30143">
    <property type="entry name" value="ACID HYDRATASE"/>
    <property type="match status" value="1"/>
</dbReference>
<dbReference type="InterPro" id="IPR050772">
    <property type="entry name" value="Hydratase-Decarb/MhpD_sf"/>
</dbReference>
<dbReference type="PANTHER" id="PTHR30143:SF0">
    <property type="entry name" value="2-KETO-4-PENTENOATE HYDRATASE"/>
    <property type="match status" value="1"/>
</dbReference>
<sequence length="285" mass="30892">MPNTDTATADRPRAAAAESLPRDAIARIAASLHEAERARVQVRAPSLDHPGITIEDAYAIQSEGIRLKLQEGRRIIGRKIGLTSRAMQRSSQIEEPDYGVLLDDMLFENGQDIPFDRFIVPMVEVELVFHLTRDLAGPEVTLFDVLDATDYVMPAIELIDARCHRVDPASGRPRLVMDTISDNAANAGLVLGGRAIRPMDLDLRWAGALLMRNGVIEETGVAAGVLNHPANGIVWLARKLARHGAGLEAGQLILAGSFTRPVAAQPGDTFHIDYGPLGSISNRFA</sequence>
<dbReference type="InterPro" id="IPR011234">
    <property type="entry name" value="Fumarylacetoacetase-like_C"/>
</dbReference>
<dbReference type="EMBL" id="JACHIB010000009">
    <property type="protein sequence ID" value="MBB6083774.1"/>
    <property type="molecule type" value="Genomic_DNA"/>
</dbReference>
<dbReference type="FunFam" id="3.90.850.10:FF:000001">
    <property type="entry name" value="2-oxo-hepta-3-ene-1,7-dioic acid hydratase"/>
    <property type="match status" value="1"/>
</dbReference>
<evidence type="ECO:0000313" key="3">
    <source>
        <dbReference type="EMBL" id="MBB6083774.1"/>
    </source>
</evidence>
<evidence type="ECO:0000313" key="4">
    <source>
        <dbReference type="Proteomes" id="UP000541136"/>
    </source>
</evidence>
<dbReference type="RefSeq" id="WP_151024215.1">
    <property type="nucleotide sequence ID" value="NZ_JACHIB010000009.1"/>
</dbReference>
<dbReference type="Gene3D" id="3.90.850.10">
    <property type="entry name" value="Fumarylacetoacetase-like, C-terminal domain"/>
    <property type="match status" value="1"/>
</dbReference>
<accession>A0A7W9TNG3</accession>
<gene>
    <name evidence="3" type="ORF">HNR28_001816</name>
</gene>
<dbReference type="EC" id="4.2.1.-" evidence="3"/>
<keyword evidence="1 3" id="KW-0456">Lyase</keyword>
<dbReference type="Proteomes" id="UP000541136">
    <property type="component" value="Unassembled WGS sequence"/>
</dbReference>
<dbReference type="Pfam" id="PF01557">
    <property type="entry name" value="FAA_hydrolase"/>
    <property type="match status" value="1"/>
</dbReference>
<dbReference type="GO" id="GO:0018817">
    <property type="term" value="F:2-oxo-hept-3-ene-1,7-dioate hydratase activity"/>
    <property type="evidence" value="ECO:0007669"/>
    <property type="project" value="InterPro"/>
</dbReference>
<evidence type="ECO:0000256" key="1">
    <source>
        <dbReference type="ARBA" id="ARBA00023239"/>
    </source>
</evidence>
<dbReference type="GO" id="GO:0008684">
    <property type="term" value="F:2-oxopent-4-enoate hydratase activity"/>
    <property type="evidence" value="ECO:0007669"/>
    <property type="project" value="TreeGrafter"/>
</dbReference>
<dbReference type="AlphaFoldDB" id="A0A7W9TNG3"/>
<feature type="domain" description="Fumarylacetoacetase-like C-terminal" evidence="2">
    <location>
        <begin position="104"/>
        <end position="284"/>
    </location>
</feature>
<proteinExistence type="predicted"/>
<evidence type="ECO:0000259" key="2">
    <source>
        <dbReference type="Pfam" id="PF01557"/>
    </source>
</evidence>
<dbReference type="InterPro" id="IPR036663">
    <property type="entry name" value="Fumarylacetoacetase_C_sf"/>
</dbReference>
<organism evidence="3 4">
    <name type="scientific">Castellaniella defragrans</name>
    <name type="common">Alcaligenes defragrans</name>
    <dbReference type="NCBI Taxonomy" id="75697"/>
    <lineage>
        <taxon>Bacteria</taxon>
        <taxon>Pseudomonadati</taxon>
        <taxon>Pseudomonadota</taxon>
        <taxon>Betaproteobacteria</taxon>
        <taxon>Burkholderiales</taxon>
        <taxon>Alcaligenaceae</taxon>
        <taxon>Castellaniella</taxon>
    </lineage>
</organism>
<name>A0A7W9TNG3_CASDE</name>
<dbReference type="SUPFAM" id="SSF56529">
    <property type="entry name" value="FAH"/>
    <property type="match status" value="1"/>
</dbReference>